<reference evidence="1 2" key="1">
    <citation type="journal article" date="2023" name="Science">
        <title>Complex scaffold remodeling in plant triterpene biosynthesis.</title>
        <authorList>
            <person name="De La Pena R."/>
            <person name="Hodgson H."/>
            <person name="Liu J.C."/>
            <person name="Stephenson M.J."/>
            <person name="Martin A.C."/>
            <person name="Owen C."/>
            <person name="Harkess A."/>
            <person name="Leebens-Mack J."/>
            <person name="Jimenez L.E."/>
            <person name="Osbourn A."/>
            <person name="Sattely E.S."/>
        </authorList>
    </citation>
    <scope>NUCLEOTIDE SEQUENCE [LARGE SCALE GENOMIC DNA]</scope>
    <source>
        <strain evidence="2">cv. JPN11</strain>
        <tissue evidence="1">Leaf</tissue>
    </source>
</reference>
<dbReference type="Proteomes" id="UP001164539">
    <property type="component" value="Chromosome 12"/>
</dbReference>
<dbReference type="EMBL" id="CM051405">
    <property type="protein sequence ID" value="KAJ4705471.1"/>
    <property type="molecule type" value="Genomic_DNA"/>
</dbReference>
<proteinExistence type="predicted"/>
<keyword evidence="2" id="KW-1185">Reference proteome</keyword>
<evidence type="ECO:0000313" key="2">
    <source>
        <dbReference type="Proteomes" id="UP001164539"/>
    </source>
</evidence>
<sequence length="113" mass="12143">MASRASASAALLLSLNLVFFIMLTSVPSSSATCFKNALRLDACANVLNLVDLTVGEPPKPCCKLLGDLVRLEARACLCTSLKLKLLDILKLEIPNLQLNLLLSKCNTGIRCPK</sequence>
<name>A0ACC1X1Y0_MELAZ</name>
<evidence type="ECO:0000313" key="1">
    <source>
        <dbReference type="EMBL" id="KAJ4705471.1"/>
    </source>
</evidence>
<comment type="caution">
    <text evidence="1">The sequence shown here is derived from an EMBL/GenBank/DDBJ whole genome shotgun (WGS) entry which is preliminary data.</text>
</comment>
<organism evidence="1 2">
    <name type="scientific">Melia azedarach</name>
    <name type="common">Chinaberry tree</name>
    <dbReference type="NCBI Taxonomy" id="155640"/>
    <lineage>
        <taxon>Eukaryota</taxon>
        <taxon>Viridiplantae</taxon>
        <taxon>Streptophyta</taxon>
        <taxon>Embryophyta</taxon>
        <taxon>Tracheophyta</taxon>
        <taxon>Spermatophyta</taxon>
        <taxon>Magnoliopsida</taxon>
        <taxon>eudicotyledons</taxon>
        <taxon>Gunneridae</taxon>
        <taxon>Pentapetalae</taxon>
        <taxon>rosids</taxon>
        <taxon>malvids</taxon>
        <taxon>Sapindales</taxon>
        <taxon>Meliaceae</taxon>
        <taxon>Melia</taxon>
    </lineage>
</organism>
<gene>
    <name evidence="1" type="ORF">OWV82_022240</name>
</gene>
<protein>
    <submittedName>
        <fullName evidence="1">14 kDa proline-rich protein DC2.15</fullName>
    </submittedName>
</protein>
<accession>A0ACC1X1Y0</accession>